<dbReference type="InterPro" id="IPR011249">
    <property type="entry name" value="Metalloenz_LuxS/M16"/>
</dbReference>
<dbReference type="SUPFAM" id="SSF63411">
    <property type="entry name" value="LuxS/MPP-like metallohydrolase"/>
    <property type="match status" value="2"/>
</dbReference>
<dbReference type="InterPro" id="IPR007863">
    <property type="entry name" value="Peptidase_M16_C"/>
</dbReference>
<organism evidence="5 6">
    <name type="scientific">Candidatus Viridilinea mediisalina</name>
    <dbReference type="NCBI Taxonomy" id="2024553"/>
    <lineage>
        <taxon>Bacteria</taxon>
        <taxon>Bacillati</taxon>
        <taxon>Chloroflexota</taxon>
        <taxon>Chloroflexia</taxon>
        <taxon>Chloroflexales</taxon>
        <taxon>Chloroflexineae</taxon>
        <taxon>Oscillochloridaceae</taxon>
        <taxon>Candidatus Viridilinea</taxon>
    </lineage>
</organism>
<dbReference type="Pfam" id="PF05193">
    <property type="entry name" value="Peptidase_M16_C"/>
    <property type="match status" value="1"/>
</dbReference>
<protein>
    <submittedName>
        <fullName evidence="5">Peptidase M16</fullName>
    </submittedName>
</protein>
<feature type="domain" description="Peptidase M16 C-terminal" evidence="4">
    <location>
        <begin position="167"/>
        <end position="341"/>
    </location>
</feature>
<gene>
    <name evidence="5" type="ORF">CJ255_01160</name>
</gene>
<accession>A0A2A6RPQ1</accession>
<dbReference type="PANTHER" id="PTHR11851:SF49">
    <property type="entry name" value="MITOCHONDRIAL-PROCESSING PEPTIDASE SUBUNIT ALPHA"/>
    <property type="match status" value="1"/>
</dbReference>
<dbReference type="InterPro" id="IPR011765">
    <property type="entry name" value="Pept_M16_N"/>
</dbReference>
<evidence type="ECO:0000313" key="5">
    <source>
        <dbReference type="EMBL" id="PDW04905.1"/>
    </source>
</evidence>
<dbReference type="Gene3D" id="3.30.830.10">
    <property type="entry name" value="Metalloenzyme, LuxS/M16 peptidase-like"/>
    <property type="match status" value="2"/>
</dbReference>
<dbReference type="PANTHER" id="PTHR11851">
    <property type="entry name" value="METALLOPROTEASE"/>
    <property type="match status" value="1"/>
</dbReference>
<dbReference type="RefSeq" id="WP_097642319.1">
    <property type="nucleotide sequence ID" value="NZ_NQWI01000003.1"/>
</dbReference>
<comment type="caution">
    <text evidence="5">The sequence shown here is derived from an EMBL/GenBank/DDBJ whole genome shotgun (WGS) entry which is preliminary data.</text>
</comment>
<feature type="domain" description="Peptidase M16 N-terminal" evidence="3">
    <location>
        <begin position="14"/>
        <end position="159"/>
    </location>
</feature>
<dbReference type="EMBL" id="NQWI01000003">
    <property type="protein sequence ID" value="PDW04905.1"/>
    <property type="molecule type" value="Genomic_DNA"/>
</dbReference>
<dbReference type="PROSITE" id="PS00143">
    <property type="entry name" value="INSULINASE"/>
    <property type="match status" value="1"/>
</dbReference>
<evidence type="ECO:0000313" key="6">
    <source>
        <dbReference type="Proteomes" id="UP000220527"/>
    </source>
</evidence>
<dbReference type="Proteomes" id="UP000220527">
    <property type="component" value="Unassembled WGS sequence"/>
</dbReference>
<dbReference type="GO" id="GO:0006508">
    <property type="term" value="P:proteolysis"/>
    <property type="evidence" value="ECO:0007669"/>
    <property type="project" value="InterPro"/>
</dbReference>
<reference evidence="6" key="1">
    <citation type="submission" date="2017-08" db="EMBL/GenBank/DDBJ databases">
        <authorList>
            <person name="Grouzdev D.S."/>
            <person name="Gaisin V.A."/>
            <person name="Rysina M.S."/>
            <person name="Gorlenko V.M."/>
        </authorList>
    </citation>
    <scope>NUCLEOTIDE SEQUENCE [LARGE SCALE GENOMIC DNA]</scope>
    <source>
        <strain evidence="6">Kir15-3F</strain>
    </source>
</reference>
<evidence type="ECO:0000256" key="2">
    <source>
        <dbReference type="RuleBase" id="RU004447"/>
    </source>
</evidence>
<dbReference type="GO" id="GO:0004222">
    <property type="term" value="F:metalloendopeptidase activity"/>
    <property type="evidence" value="ECO:0007669"/>
    <property type="project" value="InterPro"/>
</dbReference>
<name>A0A2A6RPQ1_9CHLR</name>
<dbReference type="Pfam" id="PF00675">
    <property type="entry name" value="Peptidase_M16"/>
    <property type="match status" value="1"/>
</dbReference>
<dbReference type="InterPro" id="IPR001431">
    <property type="entry name" value="Pept_M16_Zn_BS"/>
</dbReference>
<sequence length="426" mass="46954">MPEFFIAPGGLRLIVEELPHTYSVSLGCFIGAGARHEAPACSGAAHFIEHMLFKGSQHYPNARTISQTIEGVGGLLNASTAYESTVYYTKVATIHFDRAAQLLGDMLLHPLFELHELEKERRVIIEELRGLQDVPGDWVHDLLQQTMWAQTPLGRDIAGSVETVSAISRNDLAEFWQRHYNRSNMVVSVAGNIRAERVAECVGAAFMPMSDGLPTAPQAVPVPVSGPRLTLMSRDTEQGNFCFGLPGLAYNDPDRRPLQVLDSILGGGMSSRLFQLLREDHGLAYHVGSYHNELSDTGMWVVYGSVEPEALRDAIALVLEMLRELVHYGVTDDELGMVKEQVKGGLLLSLEDTWSVASRNGAHLLRYGHVMPVEQVVAEVEAVTAEDVRRVAKRLIRNDSLHVAVIGPYNDEDSRDLEVLVAEALL</sequence>
<proteinExistence type="inferred from homology"/>
<dbReference type="OrthoDB" id="9811314at2"/>
<evidence type="ECO:0000259" key="4">
    <source>
        <dbReference type="Pfam" id="PF05193"/>
    </source>
</evidence>
<comment type="similarity">
    <text evidence="1 2">Belongs to the peptidase M16 family.</text>
</comment>
<evidence type="ECO:0000259" key="3">
    <source>
        <dbReference type="Pfam" id="PF00675"/>
    </source>
</evidence>
<evidence type="ECO:0000256" key="1">
    <source>
        <dbReference type="ARBA" id="ARBA00007261"/>
    </source>
</evidence>
<dbReference type="AlphaFoldDB" id="A0A2A6RPQ1"/>
<dbReference type="GO" id="GO:0046872">
    <property type="term" value="F:metal ion binding"/>
    <property type="evidence" value="ECO:0007669"/>
    <property type="project" value="InterPro"/>
</dbReference>
<keyword evidence="6" id="KW-1185">Reference proteome</keyword>
<dbReference type="InterPro" id="IPR050361">
    <property type="entry name" value="MPP/UQCRC_Complex"/>
</dbReference>